<keyword evidence="7 8" id="KW-0472">Membrane</keyword>
<protein>
    <submittedName>
        <fullName evidence="11">ABC transporter ATP-binding protein/permease</fullName>
    </submittedName>
</protein>
<accession>A0AA41UCT8</accession>
<dbReference type="EMBL" id="JALAZD010000003">
    <property type="protein sequence ID" value="MCI0128983.1"/>
    <property type="molecule type" value="Genomic_DNA"/>
</dbReference>
<dbReference type="InterPro" id="IPR036640">
    <property type="entry name" value="ABC1_TM_sf"/>
</dbReference>
<dbReference type="PROSITE" id="PS00211">
    <property type="entry name" value="ABC_TRANSPORTER_1"/>
    <property type="match status" value="1"/>
</dbReference>
<evidence type="ECO:0000256" key="4">
    <source>
        <dbReference type="ARBA" id="ARBA00022741"/>
    </source>
</evidence>
<evidence type="ECO:0000256" key="5">
    <source>
        <dbReference type="ARBA" id="ARBA00022840"/>
    </source>
</evidence>
<keyword evidence="4" id="KW-0547">Nucleotide-binding</keyword>
<dbReference type="Pfam" id="PF00005">
    <property type="entry name" value="ABC_tran"/>
    <property type="match status" value="1"/>
</dbReference>
<dbReference type="InterPro" id="IPR011527">
    <property type="entry name" value="ABC1_TM_dom"/>
</dbReference>
<reference evidence="11" key="1">
    <citation type="submission" date="2022-03" db="EMBL/GenBank/DDBJ databases">
        <title>The complete genome sequence of a Methyloterrigena soli.</title>
        <authorList>
            <person name="Zi Z."/>
        </authorList>
    </citation>
    <scope>NUCLEOTIDE SEQUENCE</scope>
    <source>
        <strain evidence="11">M48</strain>
    </source>
</reference>
<dbReference type="Proteomes" id="UP001156140">
    <property type="component" value="Unassembled WGS sequence"/>
</dbReference>
<dbReference type="PANTHER" id="PTHR24221:SF632">
    <property type="entry name" value="ATP-DEPENDENT LIPID A-CORE FLIPPASE"/>
    <property type="match status" value="1"/>
</dbReference>
<dbReference type="SMART" id="SM00382">
    <property type="entry name" value="AAA"/>
    <property type="match status" value="1"/>
</dbReference>
<keyword evidence="5 11" id="KW-0067">ATP-binding</keyword>
<keyword evidence="3 8" id="KW-0812">Transmembrane</keyword>
<feature type="domain" description="ABC transporter" evidence="9">
    <location>
        <begin position="344"/>
        <end position="565"/>
    </location>
</feature>
<name>A0AA41UCT8_9HYPH</name>
<feature type="domain" description="ABC transmembrane type-1" evidence="10">
    <location>
        <begin position="28"/>
        <end position="311"/>
    </location>
</feature>
<evidence type="ECO:0000259" key="10">
    <source>
        <dbReference type="PROSITE" id="PS50929"/>
    </source>
</evidence>
<dbReference type="GO" id="GO:0016887">
    <property type="term" value="F:ATP hydrolysis activity"/>
    <property type="evidence" value="ECO:0007669"/>
    <property type="project" value="InterPro"/>
</dbReference>
<dbReference type="GO" id="GO:0005524">
    <property type="term" value="F:ATP binding"/>
    <property type="evidence" value="ECO:0007669"/>
    <property type="project" value="UniProtKB-KW"/>
</dbReference>
<dbReference type="RefSeq" id="WP_281736980.1">
    <property type="nucleotide sequence ID" value="NZ_JAKETQ010000003.1"/>
</dbReference>
<dbReference type="AlphaFoldDB" id="A0AA41UCT8"/>
<dbReference type="PROSITE" id="PS50893">
    <property type="entry name" value="ABC_TRANSPORTER_2"/>
    <property type="match status" value="1"/>
</dbReference>
<dbReference type="InterPro" id="IPR039421">
    <property type="entry name" value="Type_1_exporter"/>
</dbReference>
<evidence type="ECO:0000256" key="7">
    <source>
        <dbReference type="ARBA" id="ARBA00023136"/>
    </source>
</evidence>
<dbReference type="Gene3D" id="1.20.1560.10">
    <property type="entry name" value="ABC transporter type 1, transmembrane domain"/>
    <property type="match status" value="1"/>
</dbReference>
<evidence type="ECO:0000256" key="6">
    <source>
        <dbReference type="ARBA" id="ARBA00022989"/>
    </source>
</evidence>
<dbReference type="PANTHER" id="PTHR24221">
    <property type="entry name" value="ATP-BINDING CASSETTE SUB-FAMILY B"/>
    <property type="match status" value="1"/>
</dbReference>
<dbReference type="InterPro" id="IPR027417">
    <property type="entry name" value="P-loop_NTPase"/>
</dbReference>
<comment type="caution">
    <text evidence="11">The sequence shown here is derived from an EMBL/GenBank/DDBJ whole genome shotgun (WGS) entry which is preliminary data.</text>
</comment>
<dbReference type="InterPro" id="IPR003439">
    <property type="entry name" value="ABC_transporter-like_ATP-bd"/>
</dbReference>
<comment type="similarity">
    <text evidence="2">Belongs to the ABC transporter superfamily.</text>
</comment>
<evidence type="ECO:0000259" key="9">
    <source>
        <dbReference type="PROSITE" id="PS50893"/>
    </source>
</evidence>
<feature type="transmembrane region" description="Helical" evidence="8">
    <location>
        <begin position="168"/>
        <end position="186"/>
    </location>
</feature>
<feature type="transmembrane region" description="Helical" evidence="8">
    <location>
        <begin position="135"/>
        <end position="162"/>
    </location>
</feature>
<feature type="transmembrane region" description="Helical" evidence="8">
    <location>
        <begin position="60"/>
        <end position="81"/>
    </location>
</feature>
<evidence type="ECO:0000256" key="1">
    <source>
        <dbReference type="ARBA" id="ARBA00004651"/>
    </source>
</evidence>
<dbReference type="GO" id="GO:0034040">
    <property type="term" value="F:ATPase-coupled lipid transmembrane transporter activity"/>
    <property type="evidence" value="ECO:0007669"/>
    <property type="project" value="TreeGrafter"/>
</dbReference>
<feature type="transmembrane region" description="Helical" evidence="8">
    <location>
        <begin position="25"/>
        <end position="48"/>
    </location>
</feature>
<comment type="subcellular location">
    <subcellularLocation>
        <location evidence="1">Cell membrane</location>
        <topology evidence="1">Multi-pass membrane protein</topology>
    </subcellularLocation>
</comment>
<dbReference type="InterPro" id="IPR017871">
    <property type="entry name" value="ABC_transporter-like_CS"/>
</dbReference>
<dbReference type="SUPFAM" id="SSF52540">
    <property type="entry name" value="P-loop containing nucleoside triphosphate hydrolases"/>
    <property type="match status" value="1"/>
</dbReference>
<organism evidence="11 12">
    <name type="scientific">Paradevosia shaoguanensis</name>
    <dbReference type="NCBI Taxonomy" id="1335043"/>
    <lineage>
        <taxon>Bacteria</taxon>
        <taxon>Pseudomonadati</taxon>
        <taxon>Pseudomonadota</taxon>
        <taxon>Alphaproteobacteria</taxon>
        <taxon>Hyphomicrobiales</taxon>
        <taxon>Devosiaceae</taxon>
        <taxon>Paradevosia</taxon>
    </lineage>
</organism>
<proteinExistence type="inferred from homology"/>
<feature type="transmembrane region" description="Helical" evidence="8">
    <location>
        <begin position="250"/>
        <end position="272"/>
    </location>
</feature>
<dbReference type="GO" id="GO:0005886">
    <property type="term" value="C:plasma membrane"/>
    <property type="evidence" value="ECO:0007669"/>
    <property type="project" value="UniProtKB-SubCell"/>
</dbReference>
<dbReference type="GO" id="GO:0140359">
    <property type="term" value="F:ABC-type transporter activity"/>
    <property type="evidence" value="ECO:0007669"/>
    <property type="project" value="InterPro"/>
</dbReference>
<evidence type="ECO:0000313" key="12">
    <source>
        <dbReference type="Proteomes" id="UP001156140"/>
    </source>
</evidence>
<keyword evidence="12" id="KW-1185">Reference proteome</keyword>
<sequence>MRKEWSLVIDPVRQIYGRFWRESRLTLVGIAALVVISSFGQVITPYVFSRLVDTLNAPELPAAIVLMFVGYALMRGLANAISQLVNFMAWMAAQGLNFISGTAFFDRLLRKRVSFFVEHNPVEIQNARSQGENSLFVLVQLGIIVFIPAVTQITLSLIVLGAAINIEIALIVVVYGVAFIVMTYWANHWTRPYLDKAVDAQQEATRFVGNAVNAMETLRYFGGDRWMSDNFSSRAGAVRTAWRAWAIRRIGFIGGFGLALATQLAVTFALLIPRYEAGTLSVGDIVLINTLMIQLNQPFEMVGSAINEVVRAVSNFLPFARMWAEPEEPDTGRGRRLVLDRGSIVFADVGYSYGNAGATVGPVSLVAERGHITFLTGETGAGKSTLFKLALKALEPTEGRIVVDGTDLEEISRDDWYSIIGVVPQEVMLLNDSLRSNIVLGRDYDPERLRLAAQKASILDFVEGLPETFETNVGERGLKLSGGERQRIAIARALYGEPEVLFLDEASSALDEATEAEIMGELRLLADRMTILAITHRKAVIGKHDTVIDLPGGTKIVEANDEIEA</sequence>
<dbReference type="SUPFAM" id="SSF90123">
    <property type="entry name" value="ABC transporter transmembrane region"/>
    <property type="match status" value="1"/>
</dbReference>
<dbReference type="InterPro" id="IPR003593">
    <property type="entry name" value="AAA+_ATPase"/>
</dbReference>
<evidence type="ECO:0000256" key="3">
    <source>
        <dbReference type="ARBA" id="ARBA00022692"/>
    </source>
</evidence>
<keyword evidence="6 8" id="KW-1133">Transmembrane helix</keyword>
<dbReference type="Pfam" id="PF00664">
    <property type="entry name" value="ABC_membrane"/>
    <property type="match status" value="1"/>
</dbReference>
<gene>
    <name evidence="11" type="ORF">ML536_19285</name>
</gene>
<evidence type="ECO:0000256" key="2">
    <source>
        <dbReference type="ARBA" id="ARBA00005417"/>
    </source>
</evidence>
<dbReference type="PROSITE" id="PS50929">
    <property type="entry name" value="ABC_TM1F"/>
    <property type="match status" value="1"/>
</dbReference>
<dbReference type="Gene3D" id="3.40.50.300">
    <property type="entry name" value="P-loop containing nucleotide triphosphate hydrolases"/>
    <property type="match status" value="1"/>
</dbReference>
<evidence type="ECO:0000313" key="11">
    <source>
        <dbReference type="EMBL" id="MCI0128983.1"/>
    </source>
</evidence>
<evidence type="ECO:0000256" key="8">
    <source>
        <dbReference type="SAM" id="Phobius"/>
    </source>
</evidence>